<feature type="domain" description="Dienelactone hydrolase" evidence="4">
    <location>
        <begin position="412"/>
        <end position="529"/>
    </location>
</feature>
<dbReference type="CDD" id="cd06223">
    <property type="entry name" value="PRTases_typeI"/>
    <property type="match status" value="1"/>
</dbReference>
<dbReference type="SUPFAM" id="SSF53474">
    <property type="entry name" value="alpha/beta-Hydrolases"/>
    <property type="match status" value="1"/>
</dbReference>
<dbReference type="InterPro" id="IPR002925">
    <property type="entry name" value="Dienelactn_hydro"/>
</dbReference>
<feature type="region of interest" description="Disordered" evidence="2">
    <location>
        <begin position="215"/>
        <end position="333"/>
    </location>
</feature>
<dbReference type="Proteomes" id="UP000546324">
    <property type="component" value="Unassembled WGS sequence"/>
</dbReference>
<dbReference type="PANTHER" id="PTHR22946:SF0">
    <property type="entry name" value="DIENELACTONE HYDROLASE DOMAIN-CONTAINING PROTEIN"/>
    <property type="match status" value="1"/>
</dbReference>
<evidence type="ECO:0000313" key="6">
    <source>
        <dbReference type="Proteomes" id="UP000546324"/>
    </source>
</evidence>
<dbReference type="InterPro" id="IPR029057">
    <property type="entry name" value="PRTase-like"/>
</dbReference>
<evidence type="ECO:0000313" key="5">
    <source>
        <dbReference type="EMBL" id="MBB6398229.1"/>
    </source>
</evidence>
<dbReference type="InterPro" id="IPR029058">
    <property type="entry name" value="AB_hydrolase_fold"/>
</dbReference>
<dbReference type="AlphaFoldDB" id="A0A7X0G2I5"/>
<evidence type="ECO:0000256" key="1">
    <source>
        <dbReference type="ARBA" id="ARBA00008645"/>
    </source>
</evidence>
<dbReference type="InterPro" id="IPR050261">
    <property type="entry name" value="FrsA_esterase"/>
</dbReference>
<evidence type="ECO:0000256" key="2">
    <source>
        <dbReference type="SAM" id="MobiDB-lite"/>
    </source>
</evidence>
<protein>
    <submittedName>
        <fullName evidence="5">Putative phosphoribosyl transferase</fullName>
    </submittedName>
</protein>
<name>A0A7X0G2I5_9ACTN</name>
<keyword evidence="5" id="KW-0808">Transferase</keyword>
<comment type="similarity">
    <text evidence="1">Belongs to the AB hydrolase superfamily.</text>
</comment>
<accession>A0A7X0G2I5</accession>
<keyword evidence="6" id="KW-1185">Reference proteome</keyword>
<feature type="compositionally biased region" description="Low complexity" evidence="2">
    <location>
        <begin position="263"/>
        <end position="282"/>
    </location>
</feature>
<dbReference type="Pfam" id="PF01738">
    <property type="entry name" value="DLH"/>
    <property type="match status" value="1"/>
</dbReference>
<dbReference type="GO" id="GO:0016787">
    <property type="term" value="F:hydrolase activity"/>
    <property type="evidence" value="ECO:0007669"/>
    <property type="project" value="InterPro"/>
</dbReference>
<dbReference type="Gene3D" id="3.40.50.2020">
    <property type="match status" value="1"/>
</dbReference>
<gene>
    <name evidence="5" type="ORF">BKA00_005143</name>
</gene>
<dbReference type="Gene3D" id="3.30.1310.20">
    <property type="entry name" value="PRTase-like"/>
    <property type="match status" value="1"/>
</dbReference>
<dbReference type="Gene3D" id="3.40.50.1820">
    <property type="entry name" value="alpha/beta hydrolase"/>
    <property type="match status" value="1"/>
</dbReference>
<evidence type="ECO:0000259" key="4">
    <source>
        <dbReference type="Pfam" id="PF01738"/>
    </source>
</evidence>
<dbReference type="Pfam" id="PF00156">
    <property type="entry name" value="Pribosyltran"/>
    <property type="match status" value="1"/>
</dbReference>
<comment type="caution">
    <text evidence="5">The sequence shown here is derived from an EMBL/GenBank/DDBJ whole genome shotgun (WGS) entry which is preliminary data.</text>
</comment>
<dbReference type="EMBL" id="JACHMQ010000001">
    <property type="protein sequence ID" value="MBB6398229.1"/>
    <property type="molecule type" value="Genomic_DNA"/>
</dbReference>
<dbReference type="GO" id="GO:0016740">
    <property type="term" value="F:transferase activity"/>
    <property type="evidence" value="ECO:0007669"/>
    <property type="project" value="UniProtKB-KW"/>
</dbReference>
<proteinExistence type="inferred from homology"/>
<evidence type="ECO:0000259" key="3">
    <source>
        <dbReference type="Pfam" id="PF00156"/>
    </source>
</evidence>
<feature type="domain" description="Phosphoribosyltransferase" evidence="3">
    <location>
        <begin position="30"/>
        <end position="183"/>
    </location>
</feature>
<organism evidence="5 6">
    <name type="scientific">Actinomadura coerulea</name>
    <dbReference type="NCBI Taxonomy" id="46159"/>
    <lineage>
        <taxon>Bacteria</taxon>
        <taxon>Bacillati</taxon>
        <taxon>Actinomycetota</taxon>
        <taxon>Actinomycetes</taxon>
        <taxon>Streptosporangiales</taxon>
        <taxon>Thermomonosporaceae</taxon>
        <taxon>Actinomadura</taxon>
    </lineage>
</organism>
<dbReference type="RefSeq" id="WP_185029012.1">
    <property type="nucleotide sequence ID" value="NZ_JACHMQ010000001.1"/>
</dbReference>
<reference evidence="5 6" key="1">
    <citation type="submission" date="2020-08" db="EMBL/GenBank/DDBJ databases">
        <title>Sequencing the genomes of 1000 actinobacteria strains.</title>
        <authorList>
            <person name="Klenk H.-P."/>
        </authorList>
    </citation>
    <scope>NUCLEOTIDE SEQUENCE [LARGE SCALE GENOMIC DNA]</scope>
    <source>
        <strain evidence="5 6">DSM 43675</strain>
    </source>
</reference>
<dbReference type="SUPFAM" id="SSF53271">
    <property type="entry name" value="PRTase-like"/>
    <property type="match status" value="1"/>
</dbReference>
<feature type="compositionally biased region" description="Low complexity" evidence="2">
    <location>
        <begin position="237"/>
        <end position="253"/>
    </location>
</feature>
<dbReference type="InterPro" id="IPR000836">
    <property type="entry name" value="PRTase_dom"/>
</dbReference>
<sequence>MLDFEDRADAGRRLGERLGELPGGPRGRGTVVLGLPRGGVPVAFEVARELRAPLDVIVVRKLGVPFQPELAMGAIGEGGVLIVNDEIVRLTGLGEADVTDARRREQAELDVRVERFRRGRPRAELSGRTAVVVDDGVATGATARAACQVARALGARRVVLAVPVGSPDTLAELRRVADDVVCLLEPELFHAVGQWYREFGQTSDGEVVELLERAAAPPPSARHDSDPAGTPEPPEAANPAGAAHPGGATNPGEPAGPGGSADPGGAAHPGGATNPGGAVAPGRPRPDGETAPGGPSDLGWVSPYGATNAGGAVDPGGGTNRSPEKADDPPVVDEDVWIDGGFVELTGHLTVPARAGGIVAFAHGSGSSRHSPRNRLVASGLNRAGLGTLLFDLLTTGEELDRGNVFDIGMLADRLVAATGWLRDRPETAGARVGYFGASTGAAAALWAAAAPGADIAAVVSRGGRPDLAGRRLGDVRAPTLLIVGGEDRQVLALNQRAQQRMRCQNQLTIVPGATHLFEEPGALRAVAEHATDWFLAHMG</sequence>
<dbReference type="PANTHER" id="PTHR22946">
    <property type="entry name" value="DIENELACTONE HYDROLASE DOMAIN-CONTAINING PROTEIN-RELATED"/>
    <property type="match status" value="1"/>
</dbReference>